<feature type="transmembrane region" description="Helical" evidence="10">
    <location>
        <begin position="486"/>
        <end position="509"/>
    </location>
</feature>
<evidence type="ECO:0000256" key="4">
    <source>
        <dbReference type="ARBA" id="ARBA00022692"/>
    </source>
</evidence>
<dbReference type="SUPFAM" id="SSF52540">
    <property type="entry name" value="P-loop containing nucleoside triphosphate hydrolases"/>
    <property type="match status" value="2"/>
</dbReference>
<evidence type="ECO:0000256" key="7">
    <source>
        <dbReference type="ARBA" id="ARBA00022989"/>
    </source>
</evidence>
<evidence type="ECO:0000256" key="2">
    <source>
        <dbReference type="ARBA" id="ARBA00006012"/>
    </source>
</evidence>
<dbReference type="Pfam" id="PF01061">
    <property type="entry name" value="ABC2_membrane"/>
    <property type="match status" value="2"/>
</dbReference>
<feature type="transmembrane region" description="Helical" evidence="10">
    <location>
        <begin position="1290"/>
        <end position="1308"/>
    </location>
</feature>
<feature type="domain" description="ABC transporter" evidence="11">
    <location>
        <begin position="789"/>
        <end position="1039"/>
    </location>
</feature>
<organism evidence="12 13">
    <name type="scientific">Trichoderma harzianum</name>
    <name type="common">Hypocrea lixii</name>
    <dbReference type="NCBI Taxonomy" id="5544"/>
    <lineage>
        <taxon>Eukaryota</taxon>
        <taxon>Fungi</taxon>
        <taxon>Dikarya</taxon>
        <taxon>Ascomycota</taxon>
        <taxon>Pezizomycotina</taxon>
        <taxon>Sordariomycetes</taxon>
        <taxon>Hypocreomycetidae</taxon>
        <taxon>Hypocreales</taxon>
        <taxon>Hypocreaceae</taxon>
        <taxon>Trichoderma</taxon>
    </lineage>
</organism>
<feature type="domain" description="ABC transporter" evidence="11">
    <location>
        <begin position="90"/>
        <end position="342"/>
    </location>
</feature>
<comment type="similarity">
    <text evidence="2">Belongs to the ABC transporter superfamily. ABCG family. PDR (TC 3.A.1.205) subfamily.</text>
</comment>
<dbReference type="InterPro" id="IPR027417">
    <property type="entry name" value="P-loop_NTPase"/>
</dbReference>
<dbReference type="InterPro" id="IPR010929">
    <property type="entry name" value="PDR_CDR_ABC"/>
</dbReference>
<gene>
    <name evidence="12" type="ORF">THAR02_03002</name>
</gene>
<dbReference type="InterPro" id="IPR003439">
    <property type="entry name" value="ABC_transporter-like_ATP-bd"/>
</dbReference>
<dbReference type="CDD" id="cd03233">
    <property type="entry name" value="ABCG_PDR_domain1"/>
    <property type="match status" value="1"/>
</dbReference>
<dbReference type="OrthoDB" id="245989at2759"/>
<evidence type="ECO:0000256" key="10">
    <source>
        <dbReference type="SAM" id="Phobius"/>
    </source>
</evidence>
<evidence type="ECO:0000256" key="1">
    <source>
        <dbReference type="ARBA" id="ARBA00004141"/>
    </source>
</evidence>
<feature type="transmembrane region" description="Helical" evidence="10">
    <location>
        <begin position="698"/>
        <end position="719"/>
    </location>
</feature>
<comment type="caution">
    <text evidence="12">The sequence shown here is derived from an EMBL/GenBank/DDBJ whole genome shotgun (WGS) entry which is preliminary data.</text>
</comment>
<feature type="transmembrane region" description="Helical" evidence="10">
    <location>
        <begin position="595"/>
        <end position="615"/>
    </location>
</feature>
<keyword evidence="7 10" id="KW-1133">Transmembrane helix</keyword>
<dbReference type="InterPro" id="IPR013525">
    <property type="entry name" value="ABC2_TM"/>
</dbReference>
<comment type="subcellular location">
    <subcellularLocation>
        <location evidence="1">Membrane</location>
        <topology evidence="1">Multi-pass membrane protein</topology>
    </subcellularLocation>
</comment>
<accession>A0A0F9XJ48</accession>
<dbReference type="Gene3D" id="3.40.50.300">
    <property type="entry name" value="P-loop containing nucleotide triphosphate hydrolases"/>
    <property type="match status" value="2"/>
</dbReference>
<dbReference type="InterPro" id="IPR043926">
    <property type="entry name" value="ABCG_dom"/>
</dbReference>
<dbReference type="InterPro" id="IPR034001">
    <property type="entry name" value="ABCG_PDR_1"/>
</dbReference>
<dbReference type="GO" id="GO:0140359">
    <property type="term" value="F:ABC-type transporter activity"/>
    <property type="evidence" value="ECO:0007669"/>
    <property type="project" value="InterPro"/>
</dbReference>
<dbReference type="Pfam" id="PF00005">
    <property type="entry name" value="ABC_tran"/>
    <property type="match status" value="2"/>
</dbReference>
<dbReference type="GO" id="GO:0016020">
    <property type="term" value="C:membrane"/>
    <property type="evidence" value="ECO:0007669"/>
    <property type="project" value="UniProtKB-SubCell"/>
</dbReference>
<dbReference type="PROSITE" id="PS50893">
    <property type="entry name" value="ABC_TRANSPORTER_2"/>
    <property type="match status" value="2"/>
</dbReference>
<dbReference type="PANTHER" id="PTHR19241">
    <property type="entry name" value="ATP-BINDING CASSETTE TRANSPORTER"/>
    <property type="match status" value="1"/>
</dbReference>
<dbReference type="OMA" id="FAHRCCG"/>
<evidence type="ECO:0000256" key="5">
    <source>
        <dbReference type="ARBA" id="ARBA00022741"/>
    </source>
</evidence>
<keyword evidence="3" id="KW-0813">Transport</keyword>
<dbReference type="GO" id="GO:0016887">
    <property type="term" value="F:ATP hydrolysis activity"/>
    <property type="evidence" value="ECO:0007669"/>
    <property type="project" value="InterPro"/>
</dbReference>
<evidence type="ECO:0000313" key="13">
    <source>
        <dbReference type="Proteomes" id="UP000034112"/>
    </source>
</evidence>
<feature type="transmembrane region" description="Helical" evidence="10">
    <location>
        <begin position="1142"/>
        <end position="1163"/>
    </location>
</feature>
<dbReference type="EMBL" id="JOKZ01000064">
    <property type="protein sequence ID" value="KKP04901.1"/>
    <property type="molecule type" value="Genomic_DNA"/>
</dbReference>
<dbReference type="FunFam" id="3.40.50.300:FF:000054">
    <property type="entry name" value="ABC multidrug transporter atrF"/>
    <property type="match status" value="1"/>
</dbReference>
<dbReference type="InterPro" id="IPR034003">
    <property type="entry name" value="ABCG_PDR_2"/>
</dbReference>
<reference evidence="13" key="1">
    <citation type="journal article" date="2015" name="Genome Announc.">
        <title>Draft whole-genome sequence of the biocontrol agent Trichoderma harzianum T6776.</title>
        <authorList>
            <person name="Baroncelli R."/>
            <person name="Piaggeschi G."/>
            <person name="Fiorini L."/>
            <person name="Bertolini E."/>
            <person name="Zapparata A."/>
            <person name="Pe M.E."/>
            <person name="Sarrocco S."/>
            <person name="Vannacci G."/>
        </authorList>
    </citation>
    <scope>NUCLEOTIDE SEQUENCE [LARGE SCALE GENOMIC DNA]</scope>
    <source>
        <strain evidence="13">T6776</strain>
    </source>
</reference>
<proteinExistence type="inferred from homology"/>
<feature type="transmembrane region" description="Helical" evidence="10">
    <location>
        <begin position="1260"/>
        <end position="1283"/>
    </location>
</feature>
<evidence type="ECO:0000256" key="6">
    <source>
        <dbReference type="ARBA" id="ARBA00022840"/>
    </source>
</evidence>
<feature type="transmembrane region" description="Helical" evidence="10">
    <location>
        <begin position="1175"/>
        <end position="1193"/>
    </location>
</feature>
<evidence type="ECO:0000259" key="11">
    <source>
        <dbReference type="PROSITE" id="PS50893"/>
    </source>
</evidence>
<feature type="transmembrane region" description="Helical" evidence="10">
    <location>
        <begin position="1214"/>
        <end position="1240"/>
    </location>
</feature>
<dbReference type="InterPro" id="IPR017871">
    <property type="entry name" value="ABC_transporter-like_CS"/>
</dbReference>
<evidence type="ECO:0000256" key="8">
    <source>
        <dbReference type="ARBA" id="ARBA00023136"/>
    </source>
</evidence>
<dbReference type="InterPro" id="IPR003593">
    <property type="entry name" value="AAA+_ATPase"/>
</dbReference>
<dbReference type="SMART" id="SM00382">
    <property type="entry name" value="AAA"/>
    <property type="match status" value="2"/>
</dbReference>
<dbReference type="Proteomes" id="UP000034112">
    <property type="component" value="Unassembled WGS sequence"/>
</dbReference>
<dbReference type="GO" id="GO:0005524">
    <property type="term" value="F:ATP binding"/>
    <property type="evidence" value="ECO:0007669"/>
    <property type="project" value="UniProtKB-KW"/>
</dbReference>
<keyword evidence="6" id="KW-0067">ATP-binding</keyword>
<protein>
    <submittedName>
        <fullName evidence="12">ABC-2 type transporter</fullName>
    </submittedName>
</protein>
<dbReference type="CDD" id="cd03232">
    <property type="entry name" value="ABCG_PDR_domain2"/>
    <property type="match status" value="1"/>
</dbReference>
<keyword evidence="4 10" id="KW-0812">Transmembrane</keyword>
<keyword evidence="8 10" id="KW-0472">Membrane</keyword>
<name>A0A0F9XJ48_TRIHA</name>
<evidence type="ECO:0000256" key="3">
    <source>
        <dbReference type="ARBA" id="ARBA00022448"/>
    </source>
</evidence>
<dbReference type="Pfam" id="PF19055">
    <property type="entry name" value="ABC2_membrane_7"/>
    <property type="match status" value="1"/>
</dbReference>
<feature type="transmembrane region" description="Helical" evidence="10">
    <location>
        <begin position="453"/>
        <end position="474"/>
    </location>
</feature>
<evidence type="ECO:0000313" key="12">
    <source>
        <dbReference type="EMBL" id="KKP04901.1"/>
    </source>
</evidence>
<feature type="region of interest" description="Disordered" evidence="9">
    <location>
        <begin position="1"/>
        <end position="31"/>
    </location>
</feature>
<dbReference type="PROSITE" id="PS00211">
    <property type="entry name" value="ABC_TRANSPORTER_1"/>
    <property type="match status" value="1"/>
</dbReference>
<sequence length="1443" mass="161527">MATQAPDSSVNKEPELMSSLLPSRDPLNTQDPQWTLEDHLVAYVQRSSESSISPAKTAYASILWEDVSVTGAGNFATFQDTVTGLFTGPFEAAASFFTKKRRDSNNTILQGFNGIVKNGEMLLVLGRPGSGCTTLLKTLAGMTEDYTGWSGLIEFSGVPIETVRKRFRGAVTYSPEVDVHFPHLNVAQTLEFAARTRAPHNRIVGYSRSDYVQNIRNVLATTFGLQHALDTKVGDDFVRGVSGGERKRVSISEMLAVRAPIGVWDNTTRGLDASTSLEFVQAMRTTTNVLRNITVAALYQASENMTDIFDKVTVLYAGRQVFFGTVHDAREHFQGIGFVQHPRQTTADYLTSVTDPNARVIKDGFEKTAPRNAEQFAKRWQESIYYSRMQTQMAEHKKMFPTNNITTLKAFEDVLEMDKTPWSRKGSPYLINVGMQMTTLMKRAYQRTLGDKAVLFAGAFAALFMALILGSAWYNTKSSTNGFFSSGGVVFFALLFTTLQAMSEIPLLYAQRPVITRQNAYAMYHPAIESLANMTADYPIKLVNVVVLDVTMYFLANLKREPGAFFVFLLFTYTSFVVMSSFFRTVGAATRTIESALSIAGVFLLALVVYSGYIIPIPTMHPWFKWISYINPLRYAFESLMANEFHSRLAICDNLIPTGEGLNFSNQVCAITGSTPGSPFVSGDQYIEMSFTYSYSHVWRNFGILVGFWVFFSFTYALATELQKPAGRKGEFLIFRKGYAPNSVEHVLGIGKYNGDLEKSNSDAQHNITEEFENSREIATAKSNLPGFVKSKDVFTWQNVCYDLTVKGGVQRKLLDNVHGYVKPGTLTALMGESGAGKTTLLNVLAQRIDTGIITGDMLVNGSALDVSFQRRSGYVQQQDVHLAEATVREALRFSALLRQPKDISIEEKYNYVERVINMLEMEEYAEAVIGHPGSGLSVEQRKRTSIGVELVAKPALLLFLDEPTSGLDSQSSQSVIDFLRKLANAGQAILCTIHQPSSILFEQFDRVLLLQKGGQTVYFGDIGENSRTIIDYFEHNGASKCADTANPAEYILEVIGAGAAARVHEDWHQIWTNSSNCRDVAQEIRSLQNDFRDSEQRHTHLAHQANSGLQHSEAAAFALPWLSQYRAVQIRIFQQYWRSPVYIFGKLILNVFAGLFLGFTFYKEDSSVAGLQNKLFAVFIGVLLSFPLMNQLQPAYISLRNVYEVREKPSKMYHWSTFVLSNLIVEFVWNIVGTTLFFFPWYYAVGFDRHVEDTSARGGYAWLLMVFFAMYYTTFGQIMAAIAPDVTSAGILTTLISTFIIIFNGTLQPLSQLPHFWKFMYHLSPYTYIIGGLLSNAVHGIATICKPSEVNIFQPPQEMSCEAYAGEFVATAAGKLLNPNATSECQYCRYAVADQWLASLDLSWDQRWRNLGFTCAYVLFNIVILFVLFFVLRVWKIKRHGG</sequence>
<keyword evidence="5" id="KW-0547">Nucleotide-binding</keyword>
<dbReference type="Pfam" id="PF06422">
    <property type="entry name" value="PDR_CDR"/>
    <property type="match status" value="1"/>
</dbReference>
<feature type="transmembrane region" description="Helical" evidence="10">
    <location>
        <begin position="1412"/>
        <end position="1433"/>
    </location>
</feature>
<evidence type="ECO:0000256" key="9">
    <source>
        <dbReference type="SAM" id="MobiDB-lite"/>
    </source>
</evidence>
<feature type="transmembrane region" description="Helical" evidence="10">
    <location>
        <begin position="562"/>
        <end position="583"/>
    </location>
</feature>